<proteinExistence type="inferred from homology"/>
<sequence precursor="true">MLKKILSAVLCFTMVITMAGCGSNGKGEETKAATAAAAGQEAEDVQETSDIKVGFAIKTQDSPYFVSLVEAVKELSQEKGWKCTVLDANSDTSKEAENLETFITQGMDLIFLDSVEPDACIPSINAAAEADIPVINLDSGVGECNQCTTIYSDNKQNGRLVGKAYGEQFDKDKEIIAVLLSALKGNVACMERRLGLFCGIIESRAGYSEEEAWKAAQEFEDDLMKNGKASNEKARFTLRGQGWGAGTREEGLTAAEDLITANKDLNCMLGENDQMLFGGMEALENAGITGVDMVAAADGAKEAYDLIKEGKYFGTGENSPYKVAEKGIEVAKEILVDKKNWKSYEDVILTEAVAVTKENVDEHYQFGF</sequence>
<name>A0A4U8QBX5_9FIRM</name>
<feature type="chain" id="PRO_5038707200" evidence="4">
    <location>
        <begin position="20"/>
        <end position="368"/>
    </location>
</feature>
<dbReference type="PANTHER" id="PTHR46847:SF1">
    <property type="entry name" value="D-ALLOSE-BINDING PERIPLASMIC PROTEIN-RELATED"/>
    <property type="match status" value="1"/>
</dbReference>
<feature type="signal peptide" evidence="4">
    <location>
        <begin position="1"/>
        <end position="19"/>
    </location>
</feature>
<keyword evidence="3 4" id="KW-0732">Signal</keyword>
<evidence type="ECO:0000313" key="7">
    <source>
        <dbReference type="Proteomes" id="UP000306509"/>
    </source>
</evidence>
<dbReference type="AlphaFoldDB" id="A0A4U8QBX5"/>
<evidence type="ECO:0000256" key="2">
    <source>
        <dbReference type="ARBA" id="ARBA00007639"/>
    </source>
</evidence>
<gene>
    <name evidence="6" type="primary">rbsB_11</name>
    <name evidence="6" type="ORF">DSM106044_03618</name>
</gene>
<dbReference type="PANTHER" id="PTHR46847">
    <property type="entry name" value="D-ALLOSE-BINDING PERIPLASMIC PROTEIN-RELATED"/>
    <property type="match status" value="1"/>
</dbReference>
<dbReference type="PROSITE" id="PS51257">
    <property type="entry name" value="PROKAR_LIPOPROTEIN"/>
    <property type="match status" value="1"/>
</dbReference>
<comment type="similarity">
    <text evidence="2">Belongs to the bacterial solute-binding protein 2 family.</text>
</comment>
<comment type="subcellular location">
    <subcellularLocation>
        <location evidence="1">Cell envelope</location>
    </subcellularLocation>
</comment>
<reference evidence="6 7" key="1">
    <citation type="journal article" date="2019" name="Anaerobe">
        <title>Detection of Robinsoniella peoriensis in multiple bone samples of a trauma patient.</title>
        <authorList>
            <person name="Schrottner P."/>
            <person name="Hartwich K."/>
            <person name="Bunk B."/>
            <person name="Schober I."/>
            <person name="Helbig S."/>
            <person name="Rudolph W.W."/>
            <person name="Gunzer F."/>
        </authorList>
    </citation>
    <scope>NUCLEOTIDE SEQUENCE [LARGE SCALE GENOMIC DNA]</scope>
    <source>
        <strain evidence="6 7">DSM 106044</strain>
    </source>
</reference>
<dbReference type="Gene3D" id="3.40.50.2300">
    <property type="match status" value="2"/>
</dbReference>
<evidence type="ECO:0000256" key="3">
    <source>
        <dbReference type="ARBA" id="ARBA00022729"/>
    </source>
</evidence>
<dbReference type="STRING" id="180332.GCA_000797495_05629"/>
<comment type="caution">
    <text evidence="6">The sequence shown here is derived from an EMBL/GenBank/DDBJ whole genome shotgun (WGS) entry which is preliminary data.</text>
</comment>
<dbReference type="GO" id="GO:0030246">
    <property type="term" value="F:carbohydrate binding"/>
    <property type="evidence" value="ECO:0007669"/>
    <property type="project" value="UniProtKB-ARBA"/>
</dbReference>
<dbReference type="EMBL" id="QGQD01000069">
    <property type="protein sequence ID" value="TLC99415.1"/>
    <property type="molecule type" value="Genomic_DNA"/>
</dbReference>
<accession>A0A4U8QBX5</accession>
<dbReference type="GO" id="GO:0030313">
    <property type="term" value="C:cell envelope"/>
    <property type="evidence" value="ECO:0007669"/>
    <property type="project" value="UniProtKB-SubCell"/>
</dbReference>
<evidence type="ECO:0000259" key="5">
    <source>
        <dbReference type="Pfam" id="PF13407"/>
    </source>
</evidence>
<dbReference type="Proteomes" id="UP000306509">
    <property type="component" value="Unassembled WGS sequence"/>
</dbReference>
<dbReference type="InterPro" id="IPR028082">
    <property type="entry name" value="Peripla_BP_I"/>
</dbReference>
<dbReference type="SUPFAM" id="SSF53822">
    <property type="entry name" value="Periplasmic binding protein-like I"/>
    <property type="match status" value="1"/>
</dbReference>
<dbReference type="InterPro" id="IPR025997">
    <property type="entry name" value="SBP_2_dom"/>
</dbReference>
<evidence type="ECO:0000313" key="6">
    <source>
        <dbReference type="EMBL" id="TLC99415.1"/>
    </source>
</evidence>
<keyword evidence="7" id="KW-1185">Reference proteome</keyword>
<dbReference type="RefSeq" id="WP_138003232.1">
    <property type="nucleotide sequence ID" value="NZ_QGQD01000069.1"/>
</dbReference>
<evidence type="ECO:0000256" key="4">
    <source>
        <dbReference type="SAM" id="SignalP"/>
    </source>
</evidence>
<dbReference type="Pfam" id="PF13407">
    <property type="entry name" value="Peripla_BP_4"/>
    <property type="match status" value="1"/>
</dbReference>
<evidence type="ECO:0000256" key="1">
    <source>
        <dbReference type="ARBA" id="ARBA00004196"/>
    </source>
</evidence>
<protein>
    <submittedName>
        <fullName evidence="6">D-ribose-binding periplasmic protein</fullName>
    </submittedName>
</protein>
<organism evidence="6 7">
    <name type="scientific">Robinsoniella peoriensis</name>
    <dbReference type="NCBI Taxonomy" id="180332"/>
    <lineage>
        <taxon>Bacteria</taxon>
        <taxon>Bacillati</taxon>
        <taxon>Bacillota</taxon>
        <taxon>Clostridia</taxon>
        <taxon>Lachnospirales</taxon>
        <taxon>Lachnospiraceae</taxon>
        <taxon>Robinsoniella</taxon>
    </lineage>
</organism>
<feature type="domain" description="Periplasmic binding protein" evidence="5">
    <location>
        <begin position="53"/>
        <end position="338"/>
    </location>
</feature>